<comment type="caution">
    <text evidence="6">The sequence shown here is derived from an EMBL/GenBank/DDBJ whole genome shotgun (WGS) entry which is preliminary data.</text>
</comment>
<feature type="domain" description="Nudix hydrolase" evidence="5">
    <location>
        <begin position="13"/>
        <end position="139"/>
    </location>
</feature>
<dbReference type="Gene3D" id="3.90.79.10">
    <property type="entry name" value="Nucleoside Triphosphate Pyrophosphohydrolase"/>
    <property type="match status" value="1"/>
</dbReference>
<dbReference type="InterPro" id="IPR020476">
    <property type="entry name" value="Nudix_hydrolase"/>
</dbReference>
<dbReference type="PANTHER" id="PTHR43046:SF16">
    <property type="entry name" value="ADP-RIBOSE PYROPHOSPHATASE YJHB-RELATED"/>
    <property type="match status" value="1"/>
</dbReference>
<dbReference type="SUPFAM" id="SSF55811">
    <property type="entry name" value="Nudix"/>
    <property type="match status" value="1"/>
</dbReference>
<dbReference type="InterPro" id="IPR000086">
    <property type="entry name" value="NUDIX_hydrolase_dom"/>
</dbReference>
<dbReference type="RefSeq" id="WP_155146241.1">
    <property type="nucleotide sequence ID" value="NZ_JACOPQ010000002.1"/>
</dbReference>
<dbReference type="Proteomes" id="UP000607645">
    <property type="component" value="Unassembled WGS sequence"/>
</dbReference>
<gene>
    <name evidence="6" type="ORF">H8S62_02910</name>
</gene>
<dbReference type="PROSITE" id="PS00893">
    <property type="entry name" value="NUDIX_BOX"/>
    <property type="match status" value="1"/>
</dbReference>
<evidence type="ECO:0000313" key="6">
    <source>
        <dbReference type="EMBL" id="MBC5735964.1"/>
    </source>
</evidence>
<dbReference type="GO" id="GO:0016787">
    <property type="term" value="F:hydrolase activity"/>
    <property type="evidence" value="ECO:0007669"/>
    <property type="project" value="UniProtKB-KW"/>
</dbReference>
<keyword evidence="2 3" id="KW-0378">Hydrolase</keyword>
<accession>A0A8J6MC66</accession>
<evidence type="ECO:0000259" key="5">
    <source>
        <dbReference type="PROSITE" id="PS51462"/>
    </source>
</evidence>
<dbReference type="InterPro" id="IPR015797">
    <property type="entry name" value="NUDIX_hydrolase-like_dom_sf"/>
</dbReference>
<dbReference type="InterPro" id="IPR020084">
    <property type="entry name" value="NUDIX_hydrolase_CS"/>
</dbReference>
<comment type="cofactor">
    <cofactor evidence="1">
        <name>Mg(2+)</name>
        <dbReference type="ChEBI" id="CHEBI:18420"/>
    </cofactor>
</comment>
<comment type="similarity">
    <text evidence="3">Belongs to the Nudix hydrolase family.</text>
</comment>
<evidence type="ECO:0000313" key="7">
    <source>
        <dbReference type="Proteomes" id="UP000607645"/>
    </source>
</evidence>
<evidence type="ECO:0000256" key="1">
    <source>
        <dbReference type="ARBA" id="ARBA00001946"/>
    </source>
</evidence>
<feature type="region of interest" description="Disordered" evidence="4">
    <location>
        <begin position="39"/>
        <end position="62"/>
    </location>
</feature>
<evidence type="ECO:0000256" key="2">
    <source>
        <dbReference type="ARBA" id="ARBA00022801"/>
    </source>
</evidence>
<name>A0A8J6MC66_9FIRM</name>
<dbReference type="EMBL" id="JACOPQ010000002">
    <property type="protein sequence ID" value="MBC5735964.1"/>
    <property type="molecule type" value="Genomic_DNA"/>
</dbReference>
<protein>
    <submittedName>
        <fullName evidence="6">NUDIX domain-containing protein</fullName>
    </submittedName>
</protein>
<sequence length="139" mass="15730">MEVRFYDSVPDEKLRFAVVIARHAGRWVFCRHRARDTWEAPGGHREPGEAVETTARRELHEETGAEEYALRPVCAYSVTGMDGAGEESFGMLYAAEIERFGALPPLEIERILLAYEPPGPWTYPEVHPKLMAKAAELFP</sequence>
<keyword evidence="7" id="KW-1185">Reference proteome</keyword>
<organism evidence="6 7">
    <name type="scientific">Lawsonibacter faecis</name>
    <dbReference type="NCBI Taxonomy" id="2763052"/>
    <lineage>
        <taxon>Bacteria</taxon>
        <taxon>Bacillati</taxon>
        <taxon>Bacillota</taxon>
        <taxon>Clostridia</taxon>
        <taxon>Eubacteriales</taxon>
        <taxon>Oscillospiraceae</taxon>
        <taxon>Lawsonibacter</taxon>
    </lineage>
</organism>
<reference evidence="6" key="1">
    <citation type="submission" date="2020-08" db="EMBL/GenBank/DDBJ databases">
        <title>Genome public.</title>
        <authorList>
            <person name="Liu C."/>
            <person name="Sun Q."/>
        </authorList>
    </citation>
    <scope>NUCLEOTIDE SEQUENCE</scope>
    <source>
        <strain evidence="6">NSJ-52</strain>
    </source>
</reference>
<dbReference type="PANTHER" id="PTHR43046">
    <property type="entry name" value="GDP-MANNOSE MANNOSYL HYDROLASE"/>
    <property type="match status" value="1"/>
</dbReference>
<dbReference type="AlphaFoldDB" id="A0A8J6MC66"/>
<dbReference type="PRINTS" id="PR00502">
    <property type="entry name" value="NUDIXFAMILY"/>
</dbReference>
<dbReference type="PROSITE" id="PS51462">
    <property type="entry name" value="NUDIX"/>
    <property type="match status" value="1"/>
</dbReference>
<dbReference type="InterPro" id="IPR014078">
    <property type="entry name" value="Nudix_YtkD"/>
</dbReference>
<evidence type="ECO:0000256" key="3">
    <source>
        <dbReference type="RuleBase" id="RU003476"/>
    </source>
</evidence>
<evidence type="ECO:0000256" key="4">
    <source>
        <dbReference type="SAM" id="MobiDB-lite"/>
    </source>
</evidence>
<dbReference type="CDD" id="cd04665">
    <property type="entry name" value="NUDIX_RppH"/>
    <property type="match status" value="1"/>
</dbReference>
<proteinExistence type="inferred from homology"/>
<dbReference type="Pfam" id="PF00293">
    <property type="entry name" value="NUDIX"/>
    <property type="match status" value="1"/>
</dbReference>